<dbReference type="CDD" id="cd22979">
    <property type="entry name" value="DD_AK8"/>
    <property type="match status" value="1"/>
</dbReference>
<dbReference type="AlphaFoldDB" id="A0A9N9MUB8"/>
<reference evidence="4" key="1">
    <citation type="submission" date="2022-01" db="EMBL/GenBank/DDBJ databases">
        <authorList>
            <person name="King R."/>
        </authorList>
    </citation>
    <scope>NUCLEOTIDE SEQUENCE</scope>
</reference>
<accession>A0A9N9MUB8</accession>
<keyword evidence="5" id="KW-1185">Reference proteome</keyword>
<protein>
    <recommendedName>
        <fullName evidence="6">Adenylate kinase 8</fullName>
    </recommendedName>
</protein>
<dbReference type="SUPFAM" id="SSF47391">
    <property type="entry name" value="Dimerization-anchoring domain of cAMP-dependent PK regulatory subunit"/>
    <property type="match status" value="1"/>
</dbReference>
<dbReference type="SUPFAM" id="SSF52540">
    <property type="entry name" value="P-loop containing nucleoside triphosphate hydrolases"/>
    <property type="match status" value="1"/>
</dbReference>
<gene>
    <name evidence="4" type="ORF">CEUTPL_LOCUS11236</name>
</gene>
<evidence type="ECO:0000313" key="4">
    <source>
        <dbReference type="EMBL" id="CAG9770792.1"/>
    </source>
</evidence>
<evidence type="ECO:0000256" key="2">
    <source>
        <dbReference type="ARBA" id="ARBA00022741"/>
    </source>
</evidence>
<evidence type="ECO:0000256" key="3">
    <source>
        <dbReference type="ARBA" id="ARBA00022777"/>
    </source>
</evidence>
<organism evidence="4 5">
    <name type="scientific">Ceutorhynchus assimilis</name>
    <name type="common">cabbage seed weevil</name>
    <dbReference type="NCBI Taxonomy" id="467358"/>
    <lineage>
        <taxon>Eukaryota</taxon>
        <taxon>Metazoa</taxon>
        <taxon>Ecdysozoa</taxon>
        <taxon>Arthropoda</taxon>
        <taxon>Hexapoda</taxon>
        <taxon>Insecta</taxon>
        <taxon>Pterygota</taxon>
        <taxon>Neoptera</taxon>
        <taxon>Endopterygota</taxon>
        <taxon>Coleoptera</taxon>
        <taxon>Polyphaga</taxon>
        <taxon>Cucujiformia</taxon>
        <taxon>Curculionidae</taxon>
        <taxon>Ceutorhynchinae</taxon>
        <taxon>Ceutorhynchus</taxon>
    </lineage>
</organism>
<proteinExistence type="predicted"/>
<dbReference type="GO" id="GO:0005524">
    <property type="term" value="F:ATP binding"/>
    <property type="evidence" value="ECO:0007669"/>
    <property type="project" value="InterPro"/>
</dbReference>
<keyword evidence="2" id="KW-0547">Nucleotide-binding</keyword>
<dbReference type="OrthoDB" id="522106at2759"/>
<dbReference type="GO" id="GO:0006139">
    <property type="term" value="P:nucleobase-containing compound metabolic process"/>
    <property type="evidence" value="ECO:0007669"/>
    <property type="project" value="InterPro"/>
</dbReference>
<evidence type="ECO:0000313" key="5">
    <source>
        <dbReference type="Proteomes" id="UP001152799"/>
    </source>
</evidence>
<keyword evidence="1" id="KW-0808">Transferase</keyword>
<dbReference type="InterPro" id="IPR000850">
    <property type="entry name" value="Adenylat/UMP-CMP_kin"/>
</dbReference>
<dbReference type="EMBL" id="OU892282">
    <property type="protein sequence ID" value="CAG9770792.1"/>
    <property type="molecule type" value="Genomic_DNA"/>
</dbReference>
<dbReference type="Pfam" id="PF00406">
    <property type="entry name" value="ADK"/>
    <property type="match status" value="1"/>
</dbReference>
<dbReference type="PANTHER" id="PTHR23359">
    <property type="entry name" value="NUCLEOTIDE KINASE"/>
    <property type="match status" value="1"/>
</dbReference>
<keyword evidence="3" id="KW-0418">Kinase</keyword>
<evidence type="ECO:0000256" key="1">
    <source>
        <dbReference type="ARBA" id="ARBA00022679"/>
    </source>
</evidence>
<evidence type="ECO:0008006" key="6">
    <source>
        <dbReference type="Google" id="ProtNLM"/>
    </source>
</evidence>
<dbReference type="Proteomes" id="UP001152799">
    <property type="component" value="Chromosome 6"/>
</dbReference>
<dbReference type="InterPro" id="IPR027417">
    <property type="entry name" value="P-loop_NTPase"/>
</dbReference>
<sequence>MSDLPKIPLRIPKNYIPYLEKHRIYELFHEMARELVIQKPEDHILFMKQILEQAAASRDVCRLILISSPKINRITIAQEIAKHTMQFVVTSNDLKNLFSHEMSADTVAKTLTVLLRNQNVSKTGWIIADCINNEEEAKALLKLGVLPTHVFQIITPFEPKLDELLYCDVAENWPQVRRDLFGLKEVFGKKIKEISLMDKNIVQLARTCHDLCFKKSALKTVKPRVIILGPRGSGKKTQARLLANLIHVDFEYLLCQAWMSESELGQMLRQCDKMVCFHSELLCQIVNKRILEPDCMDQGWVLTGYPYTVTDLKFLDSLQTPPNRIIALDCDLNIAKERIRNRPHYAYKGSNVDLKSTANEEKKAVIVSDRKHPKDSMDIVQAEHDFYCNNYGRIKAYCGETLMIVKADQSERRVYECILGYIVGANPMGPPRKGFGVEIPEVCSCDCINIPPKVMKAYHLPV</sequence>
<name>A0A9N9MUB8_9CUCU</name>
<dbReference type="Gene3D" id="3.40.50.300">
    <property type="entry name" value="P-loop containing nucleotide triphosphate hydrolases"/>
    <property type="match status" value="1"/>
</dbReference>
<dbReference type="GO" id="GO:0019205">
    <property type="term" value="F:nucleobase-containing compound kinase activity"/>
    <property type="evidence" value="ECO:0007669"/>
    <property type="project" value="InterPro"/>
</dbReference>